<protein>
    <submittedName>
        <fullName evidence="2">Uncharacterized protein</fullName>
    </submittedName>
</protein>
<keyword evidence="3" id="KW-1185">Reference proteome</keyword>
<keyword evidence="1" id="KW-1133">Transmembrane helix</keyword>
<evidence type="ECO:0000313" key="3">
    <source>
        <dbReference type="Proteomes" id="UP000053660"/>
    </source>
</evidence>
<proteinExistence type="predicted"/>
<name>A0A0B1TQT4_OESDE</name>
<gene>
    <name evidence="2" type="ORF">OESDEN_01868</name>
</gene>
<feature type="non-terminal residue" evidence="2">
    <location>
        <position position="1"/>
    </location>
</feature>
<sequence>YSPNYTAKCSAPIDPVRYTKAKLGHPVLSASRAKTFGCGKAVRPTPAFDSCTTSCTEEECSGGQRRETPTPTCNDCFNAFQPSCPSYGDNGSKGTEGYDRLGTGVNEVWSSGGREYGSIVHYQRKECKYWTDTSGSEPLRHCTDSANALLFRSSRSCAICIESLCTISCKRSTISSRATSNGPPSHRLYTWGCAKPLRTAAKCATAEKWHSRSALFVIFVRFSFFLMIHTVHYVKL</sequence>
<organism evidence="2 3">
    <name type="scientific">Oesophagostomum dentatum</name>
    <name type="common">Nodular worm</name>
    <dbReference type="NCBI Taxonomy" id="61180"/>
    <lineage>
        <taxon>Eukaryota</taxon>
        <taxon>Metazoa</taxon>
        <taxon>Ecdysozoa</taxon>
        <taxon>Nematoda</taxon>
        <taxon>Chromadorea</taxon>
        <taxon>Rhabditida</taxon>
        <taxon>Rhabditina</taxon>
        <taxon>Rhabditomorpha</taxon>
        <taxon>Strongyloidea</taxon>
        <taxon>Strongylidae</taxon>
        <taxon>Oesophagostomum</taxon>
    </lineage>
</organism>
<reference evidence="2 3" key="1">
    <citation type="submission" date="2014-03" db="EMBL/GenBank/DDBJ databases">
        <title>Draft genome of the hookworm Oesophagostomum dentatum.</title>
        <authorList>
            <person name="Mitreva M."/>
        </authorList>
    </citation>
    <scope>NUCLEOTIDE SEQUENCE [LARGE SCALE GENOMIC DNA]</scope>
    <source>
        <strain evidence="2 3">OD-Hann</strain>
    </source>
</reference>
<dbReference type="Proteomes" id="UP000053660">
    <property type="component" value="Unassembled WGS sequence"/>
</dbReference>
<evidence type="ECO:0000313" key="2">
    <source>
        <dbReference type="EMBL" id="KHJ98147.1"/>
    </source>
</evidence>
<keyword evidence="1" id="KW-0472">Membrane</keyword>
<dbReference type="AlphaFoldDB" id="A0A0B1TQT4"/>
<evidence type="ECO:0000256" key="1">
    <source>
        <dbReference type="SAM" id="Phobius"/>
    </source>
</evidence>
<accession>A0A0B1TQT4</accession>
<feature type="transmembrane region" description="Helical" evidence="1">
    <location>
        <begin position="214"/>
        <end position="234"/>
    </location>
</feature>
<keyword evidence="1" id="KW-0812">Transmembrane</keyword>
<dbReference type="EMBL" id="KN549352">
    <property type="protein sequence ID" value="KHJ98147.1"/>
    <property type="molecule type" value="Genomic_DNA"/>
</dbReference>